<proteinExistence type="predicted"/>
<gene>
    <name evidence="2" type="ORF">VP01_2216g3</name>
</gene>
<name>A0A0L6VAN7_9BASI</name>
<reference evidence="2 3" key="1">
    <citation type="submission" date="2015-08" db="EMBL/GenBank/DDBJ databases">
        <title>Next Generation Sequencing and Analysis of the Genome of Puccinia sorghi L Schw, the Causal Agent of Maize Common Rust.</title>
        <authorList>
            <person name="Rochi L."/>
            <person name="Burguener G."/>
            <person name="Darino M."/>
            <person name="Turjanski A."/>
            <person name="Kreff E."/>
            <person name="Dieguez M.J."/>
            <person name="Sacco F."/>
        </authorList>
    </citation>
    <scope>NUCLEOTIDE SEQUENCE [LARGE SCALE GENOMIC DNA]</scope>
    <source>
        <strain evidence="2 3">RO10H11247</strain>
    </source>
</reference>
<accession>A0A0L6VAN7</accession>
<sequence length="172" mass="19815">MGVENFSDKGTPTIILNLTKKKGQKFDSKGEEGKLIGFNFALQSYRIVVPSGRIIESKHVKFLRNPDLLPTTASDCDQLLEFQPPTQSSNSEDDLEIENQLAQEIPPPPVNTGVLRDRLQLKQPIRYGFHHYYKSNMFESAIWCNDLKYWRQAIEKGVNSIESHNVWENYEE</sequence>
<dbReference type="InterPro" id="IPR057670">
    <property type="entry name" value="SH3_retrovirus"/>
</dbReference>
<keyword evidence="3" id="KW-1185">Reference proteome</keyword>
<evidence type="ECO:0000313" key="3">
    <source>
        <dbReference type="Proteomes" id="UP000037035"/>
    </source>
</evidence>
<evidence type="ECO:0000259" key="1">
    <source>
        <dbReference type="Pfam" id="PF25597"/>
    </source>
</evidence>
<dbReference type="VEuPathDB" id="FungiDB:VP01_2216g3"/>
<protein>
    <recommendedName>
        <fullName evidence="1">Retroviral polymerase SH3-like domain-containing protein</fullName>
    </recommendedName>
</protein>
<comment type="caution">
    <text evidence="2">The sequence shown here is derived from an EMBL/GenBank/DDBJ whole genome shotgun (WGS) entry which is preliminary data.</text>
</comment>
<evidence type="ECO:0000313" key="2">
    <source>
        <dbReference type="EMBL" id="KNZ57195.1"/>
    </source>
</evidence>
<dbReference type="EMBL" id="LAVV01007077">
    <property type="protein sequence ID" value="KNZ57195.1"/>
    <property type="molecule type" value="Genomic_DNA"/>
</dbReference>
<dbReference type="Pfam" id="PF25597">
    <property type="entry name" value="SH3_retrovirus"/>
    <property type="match status" value="1"/>
</dbReference>
<dbReference type="Proteomes" id="UP000037035">
    <property type="component" value="Unassembled WGS sequence"/>
</dbReference>
<dbReference type="OrthoDB" id="3261476at2759"/>
<feature type="domain" description="Retroviral polymerase SH3-like" evidence="1">
    <location>
        <begin position="19"/>
        <end position="65"/>
    </location>
</feature>
<dbReference type="AlphaFoldDB" id="A0A0L6VAN7"/>
<organism evidence="2 3">
    <name type="scientific">Puccinia sorghi</name>
    <dbReference type="NCBI Taxonomy" id="27349"/>
    <lineage>
        <taxon>Eukaryota</taxon>
        <taxon>Fungi</taxon>
        <taxon>Dikarya</taxon>
        <taxon>Basidiomycota</taxon>
        <taxon>Pucciniomycotina</taxon>
        <taxon>Pucciniomycetes</taxon>
        <taxon>Pucciniales</taxon>
        <taxon>Pucciniaceae</taxon>
        <taxon>Puccinia</taxon>
    </lineage>
</organism>